<gene>
    <name evidence="2" type="ORF">RhiirC2_744087</name>
</gene>
<accession>A0A2N1ND60</accession>
<comment type="caution">
    <text evidence="2">The sequence shown here is derived from an EMBL/GenBank/DDBJ whole genome shotgun (WGS) entry which is preliminary data.</text>
</comment>
<evidence type="ECO:0000313" key="3">
    <source>
        <dbReference type="Proteomes" id="UP000233469"/>
    </source>
</evidence>
<dbReference type="VEuPathDB" id="FungiDB:RhiirFUN_022807"/>
<evidence type="ECO:0000256" key="1">
    <source>
        <dbReference type="SAM" id="MobiDB-lite"/>
    </source>
</evidence>
<protein>
    <submittedName>
        <fullName evidence="2">Uncharacterized protein</fullName>
    </submittedName>
</protein>
<sequence>GQVLSIANSKFAIGPVDNQIDDLPIHQINAVGTASVSDSVLTTNFGIQFECIISDYIGKDKPIEILFHPNESCLKNITSNPLIVTENSMEISEETSEEIQKQEEQEESAASILTPATTPATTTATTSPSQKSGGHAKKV</sequence>
<reference evidence="2 3" key="1">
    <citation type="submission" date="2016-04" db="EMBL/GenBank/DDBJ databases">
        <title>Genome analyses suggest a sexual origin of heterokaryosis in a supposedly ancient asexual fungus.</title>
        <authorList>
            <person name="Ropars J."/>
            <person name="Sedzielewska K."/>
            <person name="Noel J."/>
            <person name="Charron P."/>
            <person name="Farinelli L."/>
            <person name="Marton T."/>
            <person name="Kruger M."/>
            <person name="Pelin A."/>
            <person name="Brachmann A."/>
            <person name="Corradi N."/>
        </authorList>
    </citation>
    <scope>NUCLEOTIDE SEQUENCE [LARGE SCALE GENOMIC DNA]</scope>
    <source>
        <strain evidence="2 3">C2</strain>
    </source>
</reference>
<feature type="non-terminal residue" evidence="2">
    <location>
        <position position="1"/>
    </location>
</feature>
<feature type="compositionally biased region" description="Low complexity" evidence="1">
    <location>
        <begin position="108"/>
        <end position="129"/>
    </location>
</feature>
<dbReference type="AlphaFoldDB" id="A0A2N1ND60"/>
<feature type="region of interest" description="Disordered" evidence="1">
    <location>
        <begin position="88"/>
        <end position="139"/>
    </location>
</feature>
<name>A0A2N1ND60_9GLOM</name>
<proteinExistence type="predicted"/>
<dbReference type="Proteomes" id="UP000233469">
    <property type="component" value="Unassembled WGS sequence"/>
</dbReference>
<organism evidence="2 3">
    <name type="scientific">Rhizophagus irregularis</name>
    <dbReference type="NCBI Taxonomy" id="588596"/>
    <lineage>
        <taxon>Eukaryota</taxon>
        <taxon>Fungi</taxon>
        <taxon>Fungi incertae sedis</taxon>
        <taxon>Mucoromycota</taxon>
        <taxon>Glomeromycotina</taxon>
        <taxon>Glomeromycetes</taxon>
        <taxon>Glomerales</taxon>
        <taxon>Glomeraceae</taxon>
        <taxon>Rhizophagus</taxon>
    </lineage>
</organism>
<reference evidence="2 3" key="2">
    <citation type="submission" date="2017-10" db="EMBL/GenBank/DDBJ databases">
        <title>Extensive intraspecific genome diversity in a model arbuscular mycorrhizal fungus.</title>
        <authorList>
            <person name="Chen E.C.H."/>
            <person name="Morin E."/>
            <person name="Baudet D."/>
            <person name="Noel J."/>
            <person name="Ndikumana S."/>
            <person name="Charron P."/>
            <person name="St-Onge C."/>
            <person name="Giorgi J."/>
            <person name="Grigoriev I.V."/>
            <person name="Roux C."/>
            <person name="Martin F.M."/>
            <person name="Corradi N."/>
        </authorList>
    </citation>
    <scope>NUCLEOTIDE SEQUENCE [LARGE SCALE GENOMIC DNA]</scope>
    <source>
        <strain evidence="2 3">C2</strain>
    </source>
</reference>
<evidence type="ECO:0000313" key="2">
    <source>
        <dbReference type="EMBL" id="PKK71740.1"/>
    </source>
</evidence>
<dbReference type="EMBL" id="LLXL01000490">
    <property type="protein sequence ID" value="PKK71740.1"/>
    <property type="molecule type" value="Genomic_DNA"/>
</dbReference>